<accession>A0A2G8JST3</accession>
<feature type="region of interest" description="Disordered" evidence="6">
    <location>
        <begin position="1"/>
        <end position="39"/>
    </location>
</feature>
<reference evidence="7 8" key="1">
    <citation type="journal article" date="2017" name="PLoS Biol.">
        <title>The sea cucumber genome provides insights into morphological evolution and visceral regeneration.</title>
        <authorList>
            <person name="Zhang X."/>
            <person name="Sun L."/>
            <person name="Yuan J."/>
            <person name="Sun Y."/>
            <person name="Gao Y."/>
            <person name="Zhang L."/>
            <person name="Li S."/>
            <person name="Dai H."/>
            <person name="Hamel J.F."/>
            <person name="Liu C."/>
            <person name="Yu Y."/>
            <person name="Liu S."/>
            <person name="Lin W."/>
            <person name="Guo K."/>
            <person name="Jin S."/>
            <person name="Xu P."/>
            <person name="Storey K.B."/>
            <person name="Huan P."/>
            <person name="Zhang T."/>
            <person name="Zhou Y."/>
            <person name="Zhang J."/>
            <person name="Lin C."/>
            <person name="Li X."/>
            <person name="Xing L."/>
            <person name="Huo D."/>
            <person name="Sun M."/>
            <person name="Wang L."/>
            <person name="Mercier A."/>
            <person name="Li F."/>
            <person name="Yang H."/>
            <person name="Xiang J."/>
        </authorList>
    </citation>
    <scope>NUCLEOTIDE SEQUENCE [LARGE SCALE GENOMIC DNA]</scope>
    <source>
        <strain evidence="7">Shaxun</strain>
        <tissue evidence="7">Muscle</tissue>
    </source>
</reference>
<organism evidence="7 8">
    <name type="scientific">Stichopus japonicus</name>
    <name type="common">Sea cucumber</name>
    <dbReference type="NCBI Taxonomy" id="307972"/>
    <lineage>
        <taxon>Eukaryota</taxon>
        <taxon>Metazoa</taxon>
        <taxon>Echinodermata</taxon>
        <taxon>Eleutherozoa</taxon>
        <taxon>Echinozoa</taxon>
        <taxon>Holothuroidea</taxon>
        <taxon>Aspidochirotacea</taxon>
        <taxon>Aspidochirotida</taxon>
        <taxon>Stichopodidae</taxon>
        <taxon>Apostichopus</taxon>
    </lineage>
</organism>
<evidence type="ECO:0000256" key="2">
    <source>
        <dbReference type="ARBA" id="ARBA00004210"/>
    </source>
</evidence>
<comment type="similarity">
    <text evidence="3">Belongs to the MCRIP family.</text>
</comment>
<name>A0A2G8JST3_STIJA</name>
<evidence type="ECO:0000256" key="6">
    <source>
        <dbReference type="SAM" id="MobiDB-lite"/>
    </source>
</evidence>
<keyword evidence="4" id="KW-0963">Cytoplasm</keyword>
<evidence type="ECO:0000313" key="8">
    <source>
        <dbReference type="Proteomes" id="UP000230750"/>
    </source>
</evidence>
<comment type="caution">
    <text evidence="7">The sequence shown here is derived from an EMBL/GenBank/DDBJ whole genome shotgun (WGS) entry which is preliminary data.</text>
</comment>
<dbReference type="InterPro" id="IPR029428">
    <property type="entry name" value="MCRIP"/>
</dbReference>
<keyword evidence="8" id="KW-1185">Reference proteome</keyword>
<comment type="subcellular location">
    <subcellularLocation>
        <location evidence="2">Cytoplasm</location>
        <location evidence="2">Stress granule</location>
    </subcellularLocation>
    <subcellularLocation>
        <location evidence="1">Nucleus</location>
    </subcellularLocation>
</comment>
<evidence type="ECO:0000256" key="4">
    <source>
        <dbReference type="ARBA" id="ARBA00022490"/>
    </source>
</evidence>
<sequence length="136" mass="15947">MYNVSRGPSKFTVQSRRAGQLDPSFEQRNGKADPRQNMSFQSQAVPTFHQQQSGKRHDNRFYNRGDHQFTTNHLDIVKLLSDDWKQTERELLDYKRGKGNKVVEEHVCKEDNLRNFKPIDLAQLSLSQIQFDDHIS</sequence>
<dbReference type="GO" id="GO:0005634">
    <property type="term" value="C:nucleus"/>
    <property type="evidence" value="ECO:0007669"/>
    <property type="project" value="UniProtKB-SubCell"/>
</dbReference>
<keyword evidence="5" id="KW-0539">Nucleus</keyword>
<dbReference type="AlphaFoldDB" id="A0A2G8JST3"/>
<evidence type="ECO:0000256" key="5">
    <source>
        <dbReference type="ARBA" id="ARBA00023242"/>
    </source>
</evidence>
<evidence type="ECO:0000256" key="1">
    <source>
        <dbReference type="ARBA" id="ARBA00004123"/>
    </source>
</evidence>
<proteinExistence type="inferred from homology"/>
<dbReference type="EMBL" id="MRZV01001319">
    <property type="protein sequence ID" value="PIK38745.1"/>
    <property type="molecule type" value="Genomic_DNA"/>
</dbReference>
<dbReference type="Proteomes" id="UP000230750">
    <property type="component" value="Unassembled WGS sequence"/>
</dbReference>
<gene>
    <name evidence="7" type="ORF">BSL78_24411</name>
</gene>
<evidence type="ECO:0000256" key="3">
    <source>
        <dbReference type="ARBA" id="ARBA00010821"/>
    </source>
</evidence>
<evidence type="ECO:0000313" key="7">
    <source>
        <dbReference type="EMBL" id="PIK38745.1"/>
    </source>
</evidence>
<dbReference type="GO" id="GO:0010494">
    <property type="term" value="C:cytoplasmic stress granule"/>
    <property type="evidence" value="ECO:0007669"/>
    <property type="project" value="UniProtKB-SubCell"/>
</dbReference>
<dbReference type="OrthoDB" id="10161642at2759"/>
<dbReference type="Pfam" id="PF14799">
    <property type="entry name" value="FAM195"/>
    <property type="match status" value="1"/>
</dbReference>
<protein>
    <submittedName>
        <fullName evidence="7">Uncharacterized protein</fullName>
    </submittedName>
</protein>